<dbReference type="InterPro" id="IPR002563">
    <property type="entry name" value="Flavin_Rdtase-like_dom"/>
</dbReference>
<dbReference type="SUPFAM" id="SSF50475">
    <property type="entry name" value="FMN-binding split barrel"/>
    <property type="match status" value="1"/>
</dbReference>
<organism evidence="5">
    <name type="scientific">bioreactor metagenome</name>
    <dbReference type="NCBI Taxonomy" id="1076179"/>
    <lineage>
        <taxon>unclassified sequences</taxon>
        <taxon>metagenomes</taxon>
        <taxon>ecological metagenomes</taxon>
    </lineage>
</organism>
<evidence type="ECO:0000256" key="3">
    <source>
        <dbReference type="ARBA" id="ARBA00038054"/>
    </source>
</evidence>
<dbReference type="Gene3D" id="2.30.110.10">
    <property type="entry name" value="Electron Transport, Fmn-binding Protein, Chain A"/>
    <property type="match status" value="1"/>
</dbReference>
<dbReference type="InterPro" id="IPR012349">
    <property type="entry name" value="Split_barrel_FMN-bd"/>
</dbReference>
<dbReference type="InterPro" id="IPR052174">
    <property type="entry name" value="Flavoredoxin"/>
</dbReference>
<evidence type="ECO:0000259" key="4">
    <source>
        <dbReference type="SMART" id="SM00903"/>
    </source>
</evidence>
<evidence type="ECO:0000256" key="1">
    <source>
        <dbReference type="ARBA" id="ARBA00001917"/>
    </source>
</evidence>
<keyword evidence="2" id="KW-0285">Flavoprotein</keyword>
<accession>A0A644YAP6</accession>
<proteinExistence type="inferred from homology"/>
<protein>
    <submittedName>
        <fullName evidence="5">Flavoredoxin</fullName>
    </submittedName>
</protein>
<dbReference type="AlphaFoldDB" id="A0A644YAP6"/>
<comment type="caution">
    <text evidence="5">The sequence shown here is derived from an EMBL/GenBank/DDBJ whole genome shotgun (WGS) entry which is preliminary data.</text>
</comment>
<dbReference type="PANTHER" id="PTHR43567:SF1">
    <property type="entry name" value="FLAVOREDOXIN"/>
    <property type="match status" value="1"/>
</dbReference>
<dbReference type="Pfam" id="PF01613">
    <property type="entry name" value="Flavin_Reduct"/>
    <property type="match status" value="1"/>
</dbReference>
<feature type="domain" description="Flavin reductase like" evidence="4">
    <location>
        <begin position="9"/>
        <end position="157"/>
    </location>
</feature>
<dbReference type="GO" id="GO:0010181">
    <property type="term" value="F:FMN binding"/>
    <property type="evidence" value="ECO:0007669"/>
    <property type="project" value="InterPro"/>
</dbReference>
<comment type="similarity">
    <text evidence="3">Belongs to the flavoredoxin family.</text>
</comment>
<dbReference type="SMART" id="SM00903">
    <property type="entry name" value="Flavin_Reduct"/>
    <property type="match status" value="1"/>
</dbReference>
<evidence type="ECO:0000256" key="2">
    <source>
        <dbReference type="ARBA" id="ARBA00022630"/>
    </source>
</evidence>
<dbReference type="PANTHER" id="PTHR43567">
    <property type="entry name" value="FLAVOREDOXIN-RELATED-RELATED"/>
    <property type="match status" value="1"/>
</dbReference>
<evidence type="ECO:0000313" key="5">
    <source>
        <dbReference type="EMBL" id="MPM23633.1"/>
    </source>
</evidence>
<reference evidence="5" key="1">
    <citation type="submission" date="2019-08" db="EMBL/GenBank/DDBJ databases">
        <authorList>
            <person name="Kucharzyk K."/>
            <person name="Murdoch R.W."/>
            <person name="Higgins S."/>
            <person name="Loffler F."/>
        </authorList>
    </citation>
    <scope>NUCLEOTIDE SEQUENCE</scope>
</reference>
<sequence>MKKQLKATAMSFPAPVFIVATYNEDGSADAMNAAWGGVCGAVPPCIQVSLNTGRKTRENILRTGCFTINIGGEDLMAVSDYFGLVSGKKEDKLARAGITVTRSAHVDAPILDQYPLSFECRMSDTKEVGPHLMVIGEIKGISAEESILDENGSISVEKLAPIGLDPVGHQYIAFREVVGHAYVEGKKYLQK</sequence>
<name>A0A644YAP6_9ZZZZ</name>
<gene>
    <name evidence="5" type="primary">flr_4</name>
    <name evidence="5" type="ORF">SDC9_70107</name>
</gene>
<dbReference type="EMBL" id="VSSQ01004077">
    <property type="protein sequence ID" value="MPM23633.1"/>
    <property type="molecule type" value="Genomic_DNA"/>
</dbReference>
<comment type="cofactor">
    <cofactor evidence="1">
        <name>FMN</name>
        <dbReference type="ChEBI" id="CHEBI:58210"/>
    </cofactor>
</comment>